<dbReference type="SUPFAM" id="SSF55874">
    <property type="entry name" value="ATPase domain of HSP90 chaperone/DNA topoisomerase II/histidine kinase"/>
    <property type="match status" value="1"/>
</dbReference>
<name>A0A6P1ZGD7_9BACT</name>
<feature type="domain" description="PAC" evidence="4">
    <location>
        <begin position="196"/>
        <end position="250"/>
    </location>
</feature>
<accession>A0A6P1ZGD7</accession>
<dbReference type="RefSeq" id="WP_144306653.1">
    <property type="nucleotide sequence ID" value="NZ_QMIF01000014.1"/>
</dbReference>
<dbReference type="PROSITE" id="PS50110">
    <property type="entry name" value="RESPONSE_REGULATORY"/>
    <property type="match status" value="1"/>
</dbReference>
<organism evidence="5 6">
    <name type="scientific">Oceanidesulfovibrio marinus</name>
    <dbReference type="NCBI Taxonomy" id="370038"/>
    <lineage>
        <taxon>Bacteria</taxon>
        <taxon>Pseudomonadati</taxon>
        <taxon>Thermodesulfobacteriota</taxon>
        <taxon>Desulfovibrionia</taxon>
        <taxon>Desulfovibrionales</taxon>
        <taxon>Desulfovibrionaceae</taxon>
        <taxon>Oceanidesulfovibrio</taxon>
    </lineage>
</organism>
<dbReference type="Pfam" id="PF13426">
    <property type="entry name" value="PAS_9"/>
    <property type="match status" value="1"/>
</dbReference>
<dbReference type="GO" id="GO:0000160">
    <property type="term" value="P:phosphorelay signal transduction system"/>
    <property type="evidence" value="ECO:0007669"/>
    <property type="project" value="InterPro"/>
</dbReference>
<evidence type="ECO:0000313" key="6">
    <source>
        <dbReference type="Proteomes" id="UP000434052"/>
    </source>
</evidence>
<dbReference type="InterPro" id="IPR011006">
    <property type="entry name" value="CheY-like_superfamily"/>
</dbReference>
<dbReference type="SMART" id="SM00387">
    <property type="entry name" value="HATPase_c"/>
    <property type="match status" value="1"/>
</dbReference>
<dbReference type="Proteomes" id="UP000434052">
    <property type="component" value="Unassembled WGS sequence"/>
</dbReference>
<reference evidence="5 6" key="1">
    <citation type="submission" date="2018-06" db="EMBL/GenBank/DDBJ databases">
        <title>Complete genome of Desulfovibrio marinus P48SEP.</title>
        <authorList>
            <person name="Crispim J.S."/>
            <person name="Vidigal P.M.P."/>
            <person name="Silva L.C.F."/>
            <person name="Araujo L.C."/>
            <person name="Laguardia C.N."/>
            <person name="Dias R.S."/>
            <person name="Sousa M.P."/>
            <person name="Paula S.O."/>
            <person name="Silva C."/>
        </authorList>
    </citation>
    <scope>NUCLEOTIDE SEQUENCE [LARGE SCALE GENOMIC DNA]</scope>
    <source>
        <strain evidence="5 6">P48SEP</strain>
    </source>
</reference>
<dbReference type="InterPro" id="IPR035965">
    <property type="entry name" value="PAS-like_dom_sf"/>
</dbReference>
<proteinExistence type="predicted"/>
<evidence type="ECO:0008006" key="7">
    <source>
        <dbReference type="Google" id="ProtNLM"/>
    </source>
</evidence>
<dbReference type="InterPro" id="IPR003594">
    <property type="entry name" value="HATPase_dom"/>
</dbReference>
<feature type="domain" description="Response regulatory" evidence="2">
    <location>
        <begin position="6"/>
        <end position="118"/>
    </location>
</feature>
<dbReference type="NCBIfam" id="TIGR00229">
    <property type="entry name" value="sensory_box"/>
    <property type="match status" value="1"/>
</dbReference>
<dbReference type="SMART" id="SM00091">
    <property type="entry name" value="PAS"/>
    <property type="match status" value="1"/>
</dbReference>
<protein>
    <recommendedName>
        <fullName evidence="7">PAS domain S-box-containing protein</fullName>
    </recommendedName>
</protein>
<dbReference type="AlphaFoldDB" id="A0A6P1ZGD7"/>
<dbReference type="PROSITE" id="PS50112">
    <property type="entry name" value="PAS"/>
    <property type="match status" value="1"/>
</dbReference>
<evidence type="ECO:0000313" key="5">
    <source>
        <dbReference type="EMBL" id="TVM31695.1"/>
    </source>
</evidence>
<dbReference type="CDD" id="cd00130">
    <property type="entry name" value="PAS"/>
    <property type="match status" value="1"/>
</dbReference>
<dbReference type="EMBL" id="QMIF01000014">
    <property type="protein sequence ID" value="TVM31695.1"/>
    <property type="molecule type" value="Genomic_DNA"/>
</dbReference>
<dbReference type="Gene3D" id="3.30.450.20">
    <property type="entry name" value="PAS domain"/>
    <property type="match status" value="1"/>
</dbReference>
<dbReference type="InterPro" id="IPR011495">
    <property type="entry name" value="Sig_transdc_His_kin_sub2_dim/P"/>
</dbReference>
<dbReference type="Gene3D" id="3.30.565.10">
    <property type="entry name" value="Histidine kinase-like ATPase, C-terminal domain"/>
    <property type="match status" value="1"/>
</dbReference>
<evidence type="ECO:0000259" key="2">
    <source>
        <dbReference type="PROSITE" id="PS50110"/>
    </source>
</evidence>
<dbReference type="InterPro" id="IPR000014">
    <property type="entry name" value="PAS"/>
</dbReference>
<dbReference type="PANTHER" id="PTHR43065">
    <property type="entry name" value="SENSOR HISTIDINE KINASE"/>
    <property type="match status" value="1"/>
</dbReference>
<comment type="caution">
    <text evidence="1">Lacks conserved residue(s) required for the propagation of feature annotation.</text>
</comment>
<dbReference type="SUPFAM" id="SSF52172">
    <property type="entry name" value="CheY-like"/>
    <property type="match status" value="1"/>
</dbReference>
<dbReference type="PANTHER" id="PTHR43065:SF23">
    <property type="entry name" value="SENSOR HISTIDINE KINASE PDTAS"/>
    <property type="match status" value="1"/>
</dbReference>
<dbReference type="SMART" id="SM00448">
    <property type="entry name" value="REC"/>
    <property type="match status" value="1"/>
</dbReference>
<dbReference type="InterPro" id="IPR001789">
    <property type="entry name" value="Sig_transdc_resp-reg_receiver"/>
</dbReference>
<dbReference type="SUPFAM" id="SSF55785">
    <property type="entry name" value="PYP-like sensor domain (PAS domain)"/>
    <property type="match status" value="1"/>
</dbReference>
<dbReference type="CDD" id="cd00156">
    <property type="entry name" value="REC"/>
    <property type="match status" value="1"/>
</dbReference>
<dbReference type="Pfam" id="PF02518">
    <property type="entry name" value="HATPase_c"/>
    <property type="match status" value="1"/>
</dbReference>
<dbReference type="InterPro" id="IPR000700">
    <property type="entry name" value="PAS-assoc_C"/>
</dbReference>
<dbReference type="InterPro" id="IPR036890">
    <property type="entry name" value="HATPase_C_sf"/>
</dbReference>
<sequence>MPERLKILMLEDDPVDQDVFERFIDENNLPYDVETTSSLHHALHLVRENSYSVVIANYLLNDGTVFDLLEAVDSVPVIIVTAFGDEEIAVKAMKAGAYDYLIKDEDLNYLRMIPVTLDRAVSLNTTRRQARMLDLALMSIHDAVFITHEAGRIVFVNAAFSEMYGYTETEILGQEARVLCLDMDICHLTSGFEAGADAAVECIHCRKDGVNFPVSVTRSDLGDELGKEQAIVWVVRDISTWKRAEERMLHSLEEKEVLLREVHHRVKNNLQVVSSMLNLQAGFVRDEQTADALRDSQNRVKSMALIHEWLYHSDSLTRIAFAKYADSLTDHIKSSYHRAGGVEVELDIDERLQLEVDVAIPCGLIINELVTNAFKHGFPTRGPGLVAISVELFPDGAGQPVRLAESREASRRMRLVVEDNGQGFPEDFSPATADTLGLQLVDMLAQQLHGTHTLDRIPEGARVIVNIPVD</sequence>
<evidence type="ECO:0000259" key="3">
    <source>
        <dbReference type="PROSITE" id="PS50112"/>
    </source>
</evidence>
<dbReference type="Pfam" id="PF00072">
    <property type="entry name" value="Response_reg"/>
    <property type="match status" value="1"/>
</dbReference>
<comment type="caution">
    <text evidence="5">The sequence shown here is derived from an EMBL/GenBank/DDBJ whole genome shotgun (WGS) entry which is preliminary data.</text>
</comment>
<dbReference type="PROSITE" id="PS50113">
    <property type="entry name" value="PAC"/>
    <property type="match status" value="1"/>
</dbReference>
<dbReference type="Pfam" id="PF07568">
    <property type="entry name" value="HisKA_2"/>
    <property type="match status" value="1"/>
</dbReference>
<gene>
    <name evidence="5" type="ORF">DQK91_17305</name>
</gene>
<evidence type="ECO:0000256" key="1">
    <source>
        <dbReference type="PROSITE-ProRule" id="PRU00169"/>
    </source>
</evidence>
<dbReference type="OrthoDB" id="5342108at2"/>
<evidence type="ECO:0000259" key="4">
    <source>
        <dbReference type="PROSITE" id="PS50113"/>
    </source>
</evidence>
<feature type="domain" description="PAS" evidence="3">
    <location>
        <begin position="129"/>
        <end position="174"/>
    </location>
</feature>
<dbReference type="Gene3D" id="3.40.50.2300">
    <property type="match status" value="1"/>
</dbReference>